<evidence type="ECO:0000313" key="2">
    <source>
        <dbReference type="EMBL" id="CAA0826239.1"/>
    </source>
</evidence>
<name>A0A9N7RFT0_STRHE</name>
<dbReference type="SUPFAM" id="SSF50630">
    <property type="entry name" value="Acid proteases"/>
    <property type="match status" value="1"/>
</dbReference>
<feature type="non-terminal residue" evidence="2">
    <location>
        <position position="1"/>
    </location>
</feature>
<proteinExistence type="predicted"/>
<dbReference type="PANTHER" id="PTHR15503">
    <property type="entry name" value="LDOC1 RELATED"/>
    <property type="match status" value="1"/>
</dbReference>
<evidence type="ECO:0000313" key="3">
    <source>
        <dbReference type="Proteomes" id="UP001153555"/>
    </source>
</evidence>
<dbReference type="PANTHER" id="PTHR15503:SF22">
    <property type="entry name" value="TRANSPOSON TY3-I GAG POLYPROTEIN"/>
    <property type="match status" value="1"/>
</dbReference>
<evidence type="ECO:0000259" key="1">
    <source>
        <dbReference type="Pfam" id="PF03732"/>
    </source>
</evidence>
<dbReference type="InterPro" id="IPR021109">
    <property type="entry name" value="Peptidase_aspartic_dom_sf"/>
</dbReference>
<dbReference type="EMBL" id="CACSLK010027388">
    <property type="protein sequence ID" value="CAA0826239.1"/>
    <property type="molecule type" value="Genomic_DNA"/>
</dbReference>
<keyword evidence="3" id="KW-1185">Reference proteome</keyword>
<dbReference type="Pfam" id="PF08284">
    <property type="entry name" value="RVP_2"/>
    <property type="match status" value="1"/>
</dbReference>
<comment type="caution">
    <text evidence="2">The sequence shown here is derived from an EMBL/GenBank/DDBJ whole genome shotgun (WGS) entry which is preliminary data.</text>
</comment>
<dbReference type="OrthoDB" id="1727728at2759"/>
<dbReference type="Proteomes" id="UP001153555">
    <property type="component" value="Unassembled WGS sequence"/>
</dbReference>
<accession>A0A9N7RFT0</accession>
<reference evidence="2" key="1">
    <citation type="submission" date="2019-12" db="EMBL/GenBank/DDBJ databases">
        <authorList>
            <person name="Scholes J."/>
        </authorList>
    </citation>
    <scope>NUCLEOTIDE SEQUENCE</scope>
</reference>
<feature type="domain" description="Retrotransposon gag" evidence="1">
    <location>
        <begin position="57"/>
        <end position="149"/>
    </location>
</feature>
<gene>
    <name evidence="2" type="ORF">SHERM_22625</name>
</gene>
<dbReference type="CDD" id="cd00303">
    <property type="entry name" value="retropepsin_like"/>
    <property type="match status" value="1"/>
</dbReference>
<dbReference type="AlphaFoldDB" id="A0A9N7RFT0"/>
<feature type="non-terminal residue" evidence="2">
    <location>
        <position position="434"/>
    </location>
</feature>
<dbReference type="InterPro" id="IPR005162">
    <property type="entry name" value="Retrotrans_gag_dom"/>
</dbReference>
<dbReference type="Gene3D" id="2.40.70.10">
    <property type="entry name" value="Acid Proteases"/>
    <property type="match status" value="1"/>
</dbReference>
<sequence>SESDRQSQASAYHERPKIDKPRITLSTFTGNDRDAWLHRAVQYFELNETDGPDRVRYAAYYLDGEANVWWQWLTRIYRKRQQIITWDVFEKELLTRFGTSDYHNYNEALTRIRQTSNLREYIREFERLACRVRDWPEEALVGAFIGGLKFDLAAEVRLERPDTMHDAMEVARRREDHLATTRRGRADNRITDARRTGPGQVTTSARPVFNTRPTGLEVRRLSLEEVTRRREKGLCFKCEERFTPGHQCKQAFTIEVANPDDEEVQVEKEPPQEDEIETFSEEPEISMHAMAGIRGPKTMRLPAWVKDRRVIVLVDNGSSHNFINADLSHKLKLPTTKIEPFEVRVANGERLQCTESFRKVPIKFQGVTVKADLYALPLVGPDVVLGVQWLEGLGKVTTDYRTGIMEFNSEGLQVTLSTGTEKGTKEVGLKSIER</sequence>
<dbReference type="InterPro" id="IPR032567">
    <property type="entry name" value="RTL1-rel"/>
</dbReference>
<dbReference type="Pfam" id="PF03732">
    <property type="entry name" value="Retrotrans_gag"/>
    <property type="match status" value="1"/>
</dbReference>
<protein>
    <recommendedName>
        <fullName evidence="1">Retrotransposon gag domain-containing protein</fullName>
    </recommendedName>
</protein>
<organism evidence="2 3">
    <name type="scientific">Striga hermonthica</name>
    <name type="common">Purple witchweed</name>
    <name type="synonym">Buchnera hermonthica</name>
    <dbReference type="NCBI Taxonomy" id="68872"/>
    <lineage>
        <taxon>Eukaryota</taxon>
        <taxon>Viridiplantae</taxon>
        <taxon>Streptophyta</taxon>
        <taxon>Embryophyta</taxon>
        <taxon>Tracheophyta</taxon>
        <taxon>Spermatophyta</taxon>
        <taxon>Magnoliopsida</taxon>
        <taxon>eudicotyledons</taxon>
        <taxon>Gunneridae</taxon>
        <taxon>Pentapetalae</taxon>
        <taxon>asterids</taxon>
        <taxon>lamiids</taxon>
        <taxon>Lamiales</taxon>
        <taxon>Orobanchaceae</taxon>
        <taxon>Buchnereae</taxon>
        <taxon>Striga</taxon>
    </lineage>
</organism>